<protein>
    <submittedName>
        <fullName evidence="1">Putative replication protein C</fullName>
    </submittedName>
</protein>
<sequence length="316" mass="34314">MAHRSLIGGSGGMTAGCSSPPCWRGSARARGCPVVKPKNKHSLSHVRHDPAHCLAPGLFRALKRGERKRSKLDVTYDYGDGKRIEFSGPEPLGADDLRILQGLVAMAGPNGLVLGPEPKTEGGRQLRLFLEPKWEAVTADAMVVKGSYRALAKEIGAEVDSGGALKHIQDCIERLWKVSIIAQNGRKRQGFRLLSEYASDEADGRLYVALNPLIAQAVMGGGQHVRISMDEVRALDSETARLLHQRLCGWIDPGKTGKASIDTLCGYVWPSEASGSTMRKRRQRVREALPELVALGWTVTEFAAGKYDITRPKAAG</sequence>
<dbReference type="PROSITE" id="PS51257">
    <property type="entry name" value="PROKAR_LIPOPROTEIN"/>
    <property type="match status" value="1"/>
</dbReference>
<accession>A0A0D3QSX4</accession>
<dbReference type="EMBL" id="KJ999732">
    <property type="protein sequence ID" value="AJR16854.1"/>
    <property type="molecule type" value="Genomic_DNA"/>
</dbReference>
<dbReference type="AlphaFoldDB" id="A0A0D3QSX4"/>
<dbReference type="InterPro" id="IPR010522">
    <property type="entry name" value="RepC_bac"/>
</dbReference>
<reference evidence="1" key="1">
    <citation type="journal article" date="2015" name="Appl. Environ. Microbiol.">
        <title>Extensive Genetic Variability Linked to IS26 Insertions in the fljB Promoter Region of Atypical Monophasic Variants of Salmonella enterica Serovar Typhimurium.</title>
        <authorList>
            <person name="Boland C."/>
            <person name="Bertrand S."/>
            <person name="Mattheus W."/>
            <person name="Dierick K."/>
            <person name="Jasson V."/>
            <person name="Rosseel T."/>
            <person name="Van Borm S."/>
            <person name="Mahillon J."/>
            <person name="Wattiau P."/>
        </authorList>
    </citation>
    <scope>NUCLEOTIDE SEQUENCE</scope>
    <source>
        <strain evidence="1">VAR-2009/08643/1</strain>
    </source>
</reference>
<proteinExistence type="predicted"/>
<dbReference type="Pfam" id="PF06504">
    <property type="entry name" value="RepC"/>
    <property type="match status" value="1"/>
</dbReference>
<evidence type="ECO:0000313" key="1">
    <source>
        <dbReference type="EMBL" id="AJR16854.1"/>
    </source>
</evidence>
<name>A0A0D3QSX4_SALET</name>
<organism evidence="1">
    <name type="scientific">Salmonella enterica subsp. enterica serovar 4,5:i:-</name>
    <dbReference type="NCBI Taxonomy" id="1619252"/>
    <lineage>
        <taxon>Bacteria</taxon>
        <taxon>Pseudomonadati</taxon>
        <taxon>Pseudomonadota</taxon>
        <taxon>Gammaproteobacteria</taxon>
        <taxon>Enterobacterales</taxon>
        <taxon>Enterobacteriaceae</taxon>
        <taxon>Salmonella</taxon>
    </lineage>
</organism>